<comment type="caution">
    <text evidence="10">Lacks conserved residue(s) required for the propagation of feature annotation.</text>
</comment>
<dbReference type="InterPro" id="IPR002049">
    <property type="entry name" value="LE_dom"/>
</dbReference>
<feature type="domain" description="EGF-like" evidence="16">
    <location>
        <begin position="3450"/>
        <end position="3486"/>
    </location>
</feature>
<dbReference type="EMBL" id="OV725079">
    <property type="protein sequence ID" value="CAH1394851.1"/>
    <property type="molecule type" value="Genomic_DNA"/>
</dbReference>
<comment type="subcellular location">
    <subcellularLocation>
        <location evidence="1">Secreted</location>
    </subcellularLocation>
</comment>
<dbReference type="PROSITE" id="PS01209">
    <property type="entry name" value="LDLRA_1"/>
    <property type="match status" value="6"/>
</dbReference>
<feature type="disulfide bond" evidence="12">
    <location>
        <begin position="434"/>
        <end position="446"/>
    </location>
</feature>
<keyword evidence="2" id="KW-0964">Secreted</keyword>
<feature type="disulfide bond" evidence="12">
    <location>
        <begin position="738"/>
        <end position="753"/>
    </location>
</feature>
<feature type="disulfide bond" evidence="12">
    <location>
        <begin position="453"/>
        <end position="468"/>
    </location>
</feature>
<evidence type="ECO:0000313" key="21">
    <source>
        <dbReference type="Proteomes" id="UP001152798"/>
    </source>
</evidence>
<feature type="disulfide bond" evidence="12">
    <location>
        <begin position="590"/>
        <end position="602"/>
    </location>
</feature>
<dbReference type="PROSITE" id="PS00010">
    <property type="entry name" value="ASX_HYDROXYL"/>
    <property type="match status" value="1"/>
</dbReference>
<feature type="domain" description="Laminin IV type A" evidence="19">
    <location>
        <begin position="1128"/>
        <end position="1309"/>
    </location>
</feature>
<evidence type="ECO:0000259" key="16">
    <source>
        <dbReference type="PROSITE" id="PS50026"/>
    </source>
</evidence>
<evidence type="ECO:0000256" key="2">
    <source>
        <dbReference type="ARBA" id="ARBA00022525"/>
    </source>
</evidence>
<dbReference type="PROSITE" id="PS51115">
    <property type="entry name" value="LAMININ_IVA"/>
    <property type="match status" value="3"/>
</dbReference>
<feature type="domain" description="Laminin G" evidence="15">
    <location>
        <begin position="3787"/>
        <end position="3965"/>
    </location>
</feature>
<gene>
    <name evidence="20" type="ORF">NEZAVI_LOCUS5247</name>
</gene>
<dbReference type="Pfam" id="PF00057">
    <property type="entry name" value="Ldl_recept_a"/>
    <property type="match status" value="14"/>
</dbReference>
<protein>
    <recommendedName>
        <fullName evidence="22">Basement membrane-specific heparan sulfate proteoglycan core protein</fullName>
    </recommendedName>
</protein>
<feature type="disulfide bond" evidence="12">
    <location>
        <begin position="480"/>
        <end position="498"/>
    </location>
</feature>
<feature type="disulfide bond" evidence="12">
    <location>
        <begin position="860"/>
        <end position="872"/>
    </location>
</feature>
<feature type="domain" description="Laminin IV type A" evidence="19">
    <location>
        <begin position="1833"/>
        <end position="2011"/>
    </location>
</feature>
<feature type="disulfide bond" evidence="12">
    <location>
        <begin position="415"/>
        <end position="430"/>
    </location>
</feature>
<dbReference type="Pfam" id="PF00054">
    <property type="entry name" value="Laminin_G_1"/>
    <property type="match status" value="2"/>
</dbReference>
<dbReference type="InterPro" id="IPR002172">
    <property type="entry name" value="LDrepeatLR_classA_rpt"/>
</dbReference>
<dbReference type="SUPFAM" id="SSF57196">
    <property type="entry name" value="EGF/Laminin"/>
    <property type="match status" value="3"/>
</dbReference>
<evidence type="ECO:0000256" key="5">
    <source>
        <dbReference type="ARBA" id="ARBA00022737"/>
    </source>
</evidence>
<dbReference type="SUPFAM" id="SSF48726">
    <property type="entry name" value="Immunoglobulin"/>
    <property type="match status" value="13"/>
</dbReference>
<dbReference type="GO" id="GO:0040008">
    <property type="term" value="P:regulation of growth"/>
    <property type="evidence" value="ECO:0007669"/>
    <property type="project" value="UniProtKB-ARBA"/>
</dbReference>
<dbReference type="InterPro" id="IPR003599">
    <property type="entry name" value="Ig_sub"/>
</dbReference>
<organism evidence="20 21">
    <name type="scientific">Nezara viridula</name>
    <name type="common">Southern green stink bug</name>
    <name type="synonym">Cimex viridulus</name>
    <dbReference type="NCBI Taxonomy" id="85310"/>
    <lineage>
        <taxon>Eukaryota</taxon>
        <taxon>Metazoa</taxon>
        <taxon>Ecdysozoa</taxon>
        <taxon>Arthropoda</taxon>
        <taxon>Hexapoda</taxon>
        <taxon>Insecta</taxon>
        <taxon>Pterygota</taxon>
        <taxon>Neoptera</taxon>
        <taxon>Paraneoptera</taxon>
        <taxon>Hemiptera</taxon>
        <taxon>Heteroptera</taxon>
        <taxon>Panheteroptera</taxon>
        <taxon>Pentatomomorpha</taxon>
        <taxon>Pentatomoidea</taxon>
        <taxon>Pentatomidae</taxon>
        <taxon>Pentatominae</taxon>
        <taxon>Nezara</taxon>
    </lineage>
</organism>
<dbReference type="InterPro" id="IPR013098">
    <property type="entry name" value="Ig_I-set"/>
</dbReference>
<dbReference type="PANTHER" id="PTHR12231">
    <property type="entry name" value="CTX-RELATED TYPE I TRANSMEMBRANE PROTEIN"/>
    <property type="match status" value="1"/>
</dbReference>
<feature type="disulfide bond" evidence="12">
    <location>
        <begin position="669"/>
        <end position="681"/>
    </location>
</feature>
<evidence type="ECO:0000256" key="4">
    <source>
        <dbReference type="ARBA" id="ARBA00022729"/>
    </source>
</evidence>
<dbReference type="SMART" id="SM00282">
    <property type="entry name" value="LamG"/>
    <property type="match status" value="3"/>
</dbReference>
<feature type="domain" description="EGF-like" evidence="16">
    <location>
        <begin position="3488"/>
        <end position="3523"/>
    </location>
</feature>
<feature type="disulfide bond" evidence="12">
    <location>
        <begin position="246"/>
        <end position="261"/>
    </location>
</feature>
<feature type="disulfide bond" evidence="12">
    <location>
        <begin position="473"/>
        <end position="485"/>
    </location>
</feature>
<dbReference type="InterPro" id="IPR036055">
    <property type="entry name" value="LDL_receptor-like_sf"/>
</dbReference>
<feature type="disulfide bond" evidence="12">
    <location>
        <begin position="441"/>
        <end position="459"/>
    </location>
</feature>
<feature type="disulfide bond" evidence="10">
    <location>
        <begin position="3476"/>
        <end position="3485"/>
    </location>
</feature>
<dbReference type="SMART" id="SM00408">
    <property type="entry name" value="IGc2"/>
    <property type="match status" value="13"/>
</dbReference>
<feature type="domain" description="Ig-like" evidence="18">
    <location>
        <begin position="2477"/>
        <end position="2546"/>
    </location>
</feature>
<dbReference type="GO" id="GO:0120035">
    <property type="term" value="P:regulation of plasma membrane bounded cell projection organization"/>
    <property type="evidence" value="ECO:0007669"/>
    <property type="project" value="UniProtKB-ARBA"/>
</dbReference>
<dbReference type="GO" id="GO:0043005">
    <property type="term" value="C:neuron projection"/>
    <property type="evidence" value="ECO:0007669"/>
    <property type="project" value="TreeGrafter"/>
</dbReference>
<feature type="domain" description="Ig-like" evidence="18">
    <location>
        <begin position="2569"/>
        <end position="2655"/>
    </location>
</feature>
<dbReference type="InterPro" id="IPR000152">
    <property type="entry name" value="EGF-type_Asp/Asn_hydroxyl_site"/>
</dbReference>
<dbReference type="FunFam" id="4.10.400.10:FF:000034">
    <property type="entry name" value="Low-density lipoprotein receptor-related protein 2"/>
    <property type="match status" value="2"/>
</dbReference>
<feature type="disulfide bond" evidence="12">
    <location>
        <begin position="3041"/>
        <end position="3059"/>
    </location>
</feature>
<feature type="disulfide bond" evidence="12">
    <location>
        <begin position="867"/>
        <end position="885"/>
    </location>
</feature>
<evidence type="ECO:0000259" key="18">
    <source>
        <dbReference type="PROSITE" id="PS50835"/>
    </source>
</evidence>
<dbReference type="OrthoDB" id="10055367at2759"/>
<feature type="disulfide bond" evidence="12">
    <location>
        <begin position="676"/>
        <end position="694"/>
    </location>
</feature>
<dbReference type="SUPFAM" id="SSF57424">
    <property type="entry name" value="LDL receptor-like module"/>
    <property type="match status" value="14"/>
</dbReference>
<feature type="region of interest" description="Disordered" evidence="14">
    <location>
        <begin position="34"/>
        <end position="113"/>
    </location>
</feature>
<feature type="domain" description="Ig-like" evidence="18">
    <location>
        <begin position="2379"/>
        <end position="2466"/>
    </location>
</feature>
<feature type="domain" description="Ig-like" evidence="18">
    <location>
        <begin position="2184"/>
        <end position="2281"/>
    </location>
</feature>
<dbReference type="FunFam" id="2.10.25.10:FF:000090">
    <property type="entry name" value="laminin subunit alpha"/>
    <property type="match status" value="1"/>
</dbReference>
<evidence type="ECO:0000256" key="3">
    <source>
        <dbReference type="ARBA" id="ARBA00022536"/>
    </source>
</evidence>
<feature type="domain" description="Laminin IV type A" evidence="19">
    <location>
        <begin position="1495"/>
        <end position="1671"/>
    </location>
</feature>
<feature type="disulfide bond" evidence="10">
    <location>
        <begin position="3492"/>
        <end position="3502"/>
    </location>
</feature>
<evidence type="ECO:0000256" key="7">
    <source>
        <dbReference type="ARBA" id="ARBA00023180"/>
    </source>
</evidence>
<evidence type="ECO:0000256" key="14">
    <source>
        <dbReference type="SAM" id="MobiDB-lite"/>
    </source>
</evidence>
<feature type="disulfide bond" evidence="10">
    <location>
        <begin position="3732"/>
        <end position="3741"/>
    </location>
</feature>
<dbReference type="SMART" id="SM00281">
    <property type="entry name" value="LamB"/>
    <property type="match status" value="3"/>
</dbReference>
<dbReference type="GO" id="GO:0005509">
    <property type="term" value="F:calcium ion binding"/>
    <property type="evidence" value="ECO:0007669"/>
    <property type="project" value="InterPro"/>
</dbReference>
<feature type="domain" description="Laminin EGF-like" evidence="17">
    <location>
        <begin position="1756"/>
        <end position="1806"/>
    </location>
</feature>
<feature type="compositionally biased region" description="Low complexity" evidence="14">
    <location>
        <begin position="44"/>
        <end position="63"/>
    </location>
</feature>
<dbReference type="InterPro" id="IPR000034">
    <property type="entry name" value="Laminin_IV"/>
</dbReference>
<dbReference type="SMART" id="SM00192">
    <property type="entry name" value="LDLa"/>
    <property type="match status" value="16"/>
</dbReference>
<dbReference type="PROSITE" id="PS50835">
    <property type="entry name" value="IG_LIKE"/>
    <property type="match status" value="13"/>
</dbReference>
<dbReference type="PROSITE" id="PS50026">
    <property type="entry name" value="EGF_3"/>
    <property type="match status" value="4"/>
</dbReference>
<feature type="disulfide bond" evidence="13">
    <location>
        <begin position="1365"/>
        <end position="1377"/>
    </location>
</feature>
<feature type="region of interest" description="Disordered" evidence="14">
    <location>
        <begin position="257"/>
        <end position="290"/>
    </location>
</feature>
<dbReference type="PRINTS" id="PR00261">
    <property type="entry name" value="LDLRECEPTOR"/>
</dbReference>
<dbReference type="FunFam" id="2.10.25.10:FF:000012">
    <property type="entry name" value="Delta-like protein"/>
    <property type="match status" value="1"/>
</dbReference>
<evidence type="ECO:0000256" key="13">
    <source>
        <dbReference type="PROSITE-ProRule" id="PRU00460"/>
    </source>
</evidence>
<dbReference type="PROSITE" id="PS01248">
    <property type="entry name" value="EGF_LAM_1"/>
    <property type="match status" value="4"/>
</dbReference>
<dbReference type="Gene3D" id="2.40.128.620">
    <property type="match status" value="1"/>
</dbReference>
<feature type="disulfide bond" evidence="10">
    <location>
        <begin position="3513"/>
        <end position="3522"/>
    </location>
</feature>
<feature type="disulfide bond" evidence="12">
    <location>
        <begin position="964"/>
        <end position="979"/>
    </location>
</feature>
<keyword evidence="5" id="KW-0677">Repeat</keyword>
<feature type="disulfide bond" evidence="12">
    <location>
        <begin position="597"/>
        <end position="615"/>
    </location>
</feature>
<dbReference type="Pfam" id="PF00008">
    <property type="entry name" value="EGF"/>
    <property type="match status" value="1"/>
</dbReference>
<feature type="region of interest" description="Disordered" evidence="14">
    <location>
        <begin position="2752"/>
        <end position="2774"/>
    </location>
</feature>
<sequence length="3967" mass="439122">VDNDLIFEEVPPKEVEEGLYTRILNRVKRQFDWFGLGSKEETTPEPTTEPTPLITEATSSSSSRETRSPDEIITIIPPDDEDSGLGSGEPDDGSGEIPSFSVPPDTPIASPSQQSRYRMTLLVEEPYDPYFETSGSEKFRSFSKAFQSDIEDLYSPLPGEQKAEVISVERTPNTFFVRVTLDLNSINFSEAKEIENHIREQIATKRIGSHTIDDSEFTFSIFRDTCNDNEFVCHLSNTCIPSSQYCDSKRNCPNNEDEEECSPPTSSSTETSTFSPSTTEGIPSSLAPTSHDDHLRTVQALPYIPVLNCRGDTTPKPCRDHPDVLYCPEKRCNGENDCPSGEDEEDCIPECAPNEFVCDVKRCIHNSSLCDGFPDCHDGEDEKRELCKSLSKECDPENEFTCLNVFECIPKSSVCDGRPNCQDSSDELNCPIDCPSNSFKCSNGLCVPESARCNRTSECSDGSDERGCPTGGCTINQWQCGDGGCIDISMRCDMQSDCLDESDEENCLVISPGCVNEESTCTSSKVQCFDDQKRCDGRVDCPDGSDEFCCQSDQFMCGDGYTCINRNQVCDRRTNCPDGRDEENCPDIQCISNEFRCDNGACISKDYVCDDIPDCTDGSDERNCQKRTCESTDFICLSDGKCISSSNLCDGRVDCKDGSDEDVGRCRPCTSSQFECNSGQCIPLSQRCDGVPNCNDHSDETNNDCDGGRPYVPDPIRCRDDEFTCLSRDKCIPSYEHCDGKYDCPDRSDEENCAGSPPPEVKIYEGDQIIKETREAVFRCRDEGLGRYRVRWFRERGLPLPPGSRDLYGRLEIPNVQIEHTGTYFCEAIGVAPNTPGARQSVHLTVEQLLYPSSPSFPVCEPYQATCYNRDCINKTQVCDGHFDCGDGSDESRCPSVGGSCEPNEFRCNNRKCVLKSWICDKEDDCGDNSDEEGCNVPQPGTICKQNEFECHSKVQCIPRNFHCDKTVDCQDGSDETSCYPIRIVVNPPPFANLRIGETLIIICEAVGMPTPVISWRLNWKNVPPKCRMDSVNGRGTLTCPNIQPQDSGAYSCEAIGYVEYIIASIDTIVVVNGNTTCPEGKFNELARSQEECINCFCFGVARTCKSAQLFVYQLPPPISIFRLLNVYISPSWMDIRIHGQSPYQPNLSPNSVGFRIQSSEGSLDYVYPYYILPEPTYNGKQLQSYGGFLTYQVMVDSLENEINIPEIIIVGNDQMLLYKHPYKLVENSFNTINASIREEGGWEILKANSSRRSANRVDIMMTLLNVDKILIRTQYTENRGVMTSFANLTMDSASYTNTGLGKAAFVEQCDCPAGYTGLSCEECAPNYVRDVKVIGQTWLGRCVQQHCPPGYYGNPSINIPCERCACPFVGGVSDTCYLDTDFNITCTCPKGYTGRRCEMCAPGYTGNPLIGGDRCRIIESDRCHPVGSIPSSDPDRCICKELVTGTNCSECVQSAFHLSPSNQDGCISCFCMGITDSCSSSNLYRDQITVTFGRDNQNVSLAPEDDIFNRVSGVVIPGSYELSYDQFQPRVYYWLLPNKFLGDQVSSYGGSLEYKFRYVPTPGGQSSRNNAADIILSTTHGGDLFYYGNWSVEPNRIQSISAPLVEQRWQKGDGSRPGRELFLMALAGINSISLKATFTTNTQAAMLQEVTMDTAVNYYTNRGYAYEVEMCRCPHGYKGSSCQYCDAGFRRSTEGVYLGLCVECECNRRSNDCHPETGVCYNCQDSWTGDRCDICPENHHVDNWKRCVPYGPQVCNCDRRGTVIPVDICPGGRCNCKVNVEGQLCDRCRPGTFNLAADNQLGCSECYCSGVSSSCQSSNLYYEPIPMVWLTESDHGFILSDRNGGNIIRSGFVLNPPMNEIGYIFDNRQEDYYWSLPPKFTGDKVTAYGGNLTFTQRYTTIGGRYPEPNFDIILSGNGISIYWRNEGLSRPDEKKTFSIPIKEGHWRVADPRTGHSFATRIEILEILSQLSAIQIRASFGRETRESYLSDVALDVAIPEATGLAALEVEFCRCPAGYTGNSCENCEPHYYKDYDNTCKPCRCNNHEESCSIGPDNRPTCVCQPGWFGETCDNDNNGTMVHLTPGGTLRSPLGKRINFNCYFKSPEYVYGAIELVYAAQNIHGISYSPTEREEGYNGSIDKFIKIEQGLKEVVCHVYNQKKEVIGLSRASIVIEESAPTKSPYPSIQPIIKLTIHDDEPTIQIKEVGSTVRYRCSVTDLYNLGPVTLTWSRINGEMLPSGRSSDDRQGNLEIVDLKISDSGIYVCTAESNLGSVSQEVELKVGANRRPPTVNIEPSTVDARVGDLIEIVCHAGGTPVPSIEWRRAYNETFNPQTIIKYGTVRIPYALTTDAGLYECTARNEIGIDTKTVNVYIRDERTDVITITPANIDASPGDRVTLNCNVESSSSNYEIEWKRENNRPLPYYAVKSGNRLLLTRTNPEDSGLYICFVRNRLTGRAIGESTARITISPFSTRFDYPTISPLSQIKPQGQSAELICNVVQESYSALPAVRWFKSQGEISPRAQYIEDGRILRIPSLSISDRGIYICNSVFRGRPYNTSAMLEVERREAPIIQLYPEDRTQILAVGNSLLLQCRVTGIPMPTITWSRAGNLTLPYNIVPSSGGVLRFNRVNLNDAGEYICTAENEAGRTSLSAHIEVQSPPEVRVFPKDSIELQVGQNLDLTCTAEGSPTPTVFWTKDPNEDIYSVHSGFAAPNLGRAEYQVLQVSAEDEGIYYCVAQNTRREVKSVQVRVYGSRDDIPPPQPPTYPGGDGDGESLWVAQGGDTQMSCILETNNNLERRWIRGDMRDFPPGVTQRDGTLYIRAASSDVEGEYVCLLLDEQGREERRIGRYLYVKSLPEITLEPQRQVVRPGDDATIVCSARGEQPIEITWRADHTLSPHVYIRGGLLSFQGITESDAGRYVCLAKNIVGLREAAAEVIVNDNGAYRVNVSVIGDKVRSAPEGSTIDLECRAPEQGEVTWTKNYNEPLPSNAVAYGELLRIFRAEVQNSGRYICTVHTPSGAIGTDYVELSISRESTCYGFLCLNGKCIDSTAYCNGVFDCADRSDEINCPRRRRGTHRGGLKIEPSIDIIRVGSTVDLKCITDGIPSSSIVWKKFGEDNLGKNVITISPSILRIADVTTSNAGTYRCSAQTESGTHVDDYTLTVQDDTQQTVPDYDDDNDDMDISPAPSPAAKTIKLKLGDSADINCNNDLEPPVKYSWIRQGGLPATATSEEGKLTLKRVSSKDSGLYTCVATNGEVKMEIPTFVVVHGSIPRFTQTSQSYLKLKTLFDSLMQFDIEILFKPEQENGLILFNGKRHPSASGASDFVSFGLRDGFPEFKFDVGSGHAAIVGRSPLEMGKWVKARLIRNRKEGRLIINDEEPVIGTSPGRHHSLDLDLPLYVGSVPDFNDIPKSVDYSTGFRGCIARLIIKNEEQTLSRAGALEWTGISECDTCAENKCTNSGACQESPNHRGYVCLCPRGFSGENCDRTGESCYPGLCGEGYCENTDKGYICKCQLGLAGPHCEHRIQIRTPFFQDNSYIAYPTPRSTEKLDITLKLHPLDSRDALILYAAQNDFGSGNYLSLAIKDRRLEFRMETGSSAPIVVKSNTEVIPGSWMTVTAGRDAREARLSIGQDLARATLTPGQRRELILGTNLYLGGFDSSLGSVHPNVGVTEGFRGCISHIEISRMDLDILKSSKESSNVKECPSGNPCHDSPCLNGASCQQDGSSYICHCTPDFSGRHCDKFKNDCERYQPCGNKGECIPLSSGYKCNCGKGFSGQNCTMREHFTTSFRLGGDGWVELDRSILDDIGDETEVEMTVVTSSRNGILLWHGQDPRTAGGVSDFFSIGVLEGRVKVIYELGSGLGEVTSSRRIDDGQPHNIRVSRNGNIVTLSVDEDTIDGQSEGFLSKLNAKGNIYIGGLPDARYMTNGRYIHNFDGCIKNLRIQNSDDIDISTSAVATANVVKCPV</sequence>
<evidence type="ECO:0000259" key="19">
    <source>
        <dbReference type="PROSITE" id="PS51115"/>
    </source>
</evidence>
<feature type="domain" description="Ig-like" evidence="18">
    <location>
        <begin position="3185"/>
        <end position="3262"/>
    </location>
</feature>
<dbReference type="GO" id="GO:0005576">
    <property type="term" value="C:extracellular region"/>
    <property type="evidence" value="ECO:0007669"/>
    <property type="project" value="UniProtKB-SubCell"/>
</dbReference>
<dbReference type="SMART" id="SM00180">
    <property type="entry name" value="EGF_Lam"/>
    <property type="match status" value="4"/>
</dbReference>
<feature type="domain" description="Ig-like" evidence="18">
    <location>
        <begin position="3069"/>
        <end position="3162"/>
    </location>
</feature>
<evidence type="ECO:0000256" key="6">
    <source>
        <dbReference type="ARBA" id="ARBA00023157"/>
    </source>
</evidence>
<evidence type="ECO:0000256" key="1">
    <source>
        <dbReference type="ARBA" id="ARBA00004613"/>
    </source>
</evidence>
<feature type="disulfide bond" evidence="13">
    <location>
        <begin position="1777"/>
        <end position="1786"/>
    </location>
</feature>
<feature type="disulfide bond" evidence="12">
    <location>
        <begin position="879"/>
        <end position="894"/>
    </location>
</feature>
<dbReference type="InterPro" id="IPR023415">
    <property type="entry name" value="LDLR_class-A_CS"/>
</dbReference>
<dbReference type="InterPro" id="IPR007110">
    <property type="entry name" value="Ig-like_dom"/>
</dbReference>
<dbReference type="Gene3D" id="2.10.25.10">
    <property type="entry name" value="Laminin"/>
    <property type="match status" value="5"/>
</dbReference>
<feature type="disulfide bond" evidence="13">
    <location>
        <begin position="1389"/>
        <end position="1398"/>
    </location>
</feature>
<feature type="disulfide bond" evidence="12">
    <location>
        <begin position="492"/>
        <end position="507"/>
    </location>
</feature>
<feature type="domain" description="Ig-like" evidence="18">
    <location>
        <begin position="2960"/>
        <end position="3029"/>
    </location>
</feature>
<dbReference type="GO" id="GO:0048056">
    <property type="term" value="P:R3/R4 cell differentiation"/>
    <property type="evidence" value="ECO:0007669"/>
    <property type="project" value="UniProtKB-ARBA"/>
</dbReference>
<feature type="disulfide bond" evidence="12">
    <location>
        <begin position="908"/>
        <end position="926"/>
    </location>
</feature>
<feature type="disulfide bond" evidence="11">
    <location>
        <begin position="3938"/>
        <end position="3965"/>
    </location>
</feature>
<evidence type="ECO:0000259" key="17">
    <source>
        <dbReference type="PROSITE" id="PS50027"/>
    </source>
</evidence>
<feature type="disulfide bond" evidence="12">
    <location>
        <begin position="570"/>
        <end position="585"/>
    </location>
</feature>
<name>A0A9P0EID5_NEZVI</name>
<dbReference type="Proteomes" id="UP001152798">
    <property type="component" value="Chromosome 3"/>
</dbReference>
<dbReference type="InterPro" id="IPR003598">
    <property type="entry name" value="Ig_sub2"/>
</dbReference>
<dbReference type="SMART" id="SM00179">
    <property type="entry name" value="EGF_CA"/>
    <property type="match status" value="3"/>
</dbReference>
<dbReference type="Pfam" id="PF02210">
    <property type="entry name" value="Laminin_G_2"/>
    <property type="match status" value="1"/>
</dbReference>
<dbReference type="Pfam" id="PF00052">
    <property type="entry name" value="Laminin_B"/>
    <property type="match status" value="3"/>
</dbReference>
<dbReference type="Pfam" id="PF07679">
    <property type="entry name" value="I-set"/>
    <property type="match status" value="1"/>
</dbReference>
<dbReference type="Gene3D" id="2.60.40.10">
    <property type="entry name" value="Immunoglobulins"/>
    <property type="match status" value="13"/>
</dbReference>
<dbReference type="Gene3D" id="2.170.300.10">
    <property type="entry name" value="Tie2 ligand-binding domain superfamily"/>
    <property type="match status" value="2"/>
</dbReference>
<dbReference type="PROSITE" id="PS50025">
    <property type="entry name" value="LAM_G_DOMAIN"/>
    <property type="match status" value="3"/>
</dbReference>
<dbReference type="SMART" id="SM00409">
    <property type="entry name" value="IG"/>
    <property type="match status" value="13"/>
</dbReference>
<feature type="disulfide bond" evidence="12">
    <location>
        <begin position="358"/>
        <end position="376"/>
    </location>
</feature>
<feature type="disulfide bond" evidence="10">
    <location>
        <begin position="3771"/>
        <end position="3780"/>
    </location>
</feature>
<dbReference type="InterPro" id="IPR051170">
    <property type="entry name" value="Neural/epithelial_adhesion"/>
</dbReference>
<dbReference type="FunFam" id="2.60.40.10:FF:000032">
    <property type="entry name" value="palladin isoform X1"/>
    <property type="match status" value="1"/>
</dbReference>
<feature type="domain" description="EGF-like" evidence="16">
    <location>
        <begin position="3706"/>
        <end position="3742"/>
    </location>
</feature>
<feature type="disulfide bond" evidence="12">
    <location>
        <begin position="920"/>
        <end position="935"/>
    </location>
</feature>
<evidence type="ECO:0000256" key="8">
    <source>
        <dbReference type="ARBA" id="ARBA00023292"/>
    </source>
</evidence>
<keyword evidence="7" id="KW-0325">Glycoprotein</keyword>
<dbReference type="InterPro" id="IPR013783">
    <property type="entry name" value="Ig-like_fold"/>
</dbReference>
<feature type="domain" description="Laminin EGF-like" evidence="17">
    <location>
        <begin position="1365"/>
        <end position="1418"/>
    </location>
</feature>
<feature type="disulfide bond" evidence="13">
    <location>
        <begin position="1758"/>
        <end position="1775"/>
    </location>
</feature>
<feature type="disulfide bond" evidence="12">
    <location>
        <begin position="535"/>
        <end position="550"/>
    </location>
</feature>
<dbReference type="GO" id="GO:0016318">
    <property type="term" value="P:ommatidial rotation"/>
    <property type="evidence" value="ECO:0007669"/>
    <property type="project" value="UniProtKB-ARBA"/>
</dbReference>
<evidence type="ECO:0000256" key="9">
    <source>
        <dbReference type="ARBA" id="ARBA00023319"/>
    </source>
</evidence>
<feature type="compositionally biased region" description="Acidic residues" evidence="14">
    <location>
        <begin position="78"/>
        <end position="94"/>
    </location>
</feature>
<dbReference type="PROSITE" id="PS00022">
    <property type="entry name" value="EGF_1"/>
    <property type="match status" value="6"/>
</dbReference>
<feature type="disulfide bond" evidence="12">
    <location>
        <begin position="351"/>
        <end position="363"/>
    </location>
</feature>
<keyword evidence="8 13" id="KW-0424">Laminin EGF-like domain</keyword>
<dbReference type="GO" id="GO:0007411">
    <property type="term" value="P:axon guidance"/>
    <property type="evidence" value="ECO:0007669"/>
    <property type="project" value="UniProtKB-ARBA"/>
</dbReference>
<dbReference type="InterPro" id="IPR001881">
    <property type="entry name" value="EGF-like_Ca-bd_dom"/>
</dbReference>
<evidence type="ECO:0008006" key="22">
    <source>
        <dbReference type="Google" id="ProtNLM"/>
    </source>
</evidence>
<dbReference type="CDD" id="cd00110">
    <property type="entry name" value="LamG"/>
    <property type="match status" value="3"/>
</dbReference>
<feature type="domain" description="Ig-like" evidence="18">
    <location>
        <begin position="2760"/>
        <end position="2847"/>
    </location>
</feature>
<feature type="domain" description="Ig-like" evidence="18">
    <location>
        <begin position="2289"/>
        <end position="2370"/>
    </location>
</feature>
<feature type="domain" description="Laminin G" evidence="15">
    <location>
        <begin position="3271"/>
        <end position="3452"/>
    </location>
</feature>
<evidence type="ECO:0000256" key="11">
    <source>
        <dbReference type="PROSITE-ProRule" id="PRU00122"/>
    </source>
</evidence>
<keyword evidence="4" id="KW-0732">Signal</keyword>
<feature type="domain" description="Ig-like" evidence="18">
    <location>
        <begin position="759"/>
        <end position="845"/>
    </location>
</feature>
<feature type="disulfide bond" evidence="12">
    <location>
        <begin position="901"/>
        <end position="913"/>
    </location>
</feature>
<dbReference type="CDD" id="cd00055">
    <property type="entry name" value="EGF_Lam"/>
    <property type="match status" value="4"/>
</dbReference>
<feature type="disulfide bond" evidence="10">
    <location>
        <begin position="3457"/>
        <end position="3474"/>
    </location>
</feature>
<feature type="domain" description="Laminin G" evidence="15">
    <location>
        <begin position="3528"/>
        <end position="3710"/>
    </location>
</feature>
<dbReference type="PROSITE" id="PS50027">
    <property type="entry name" value="EGF_LAM_2"/>
    <property type="match status" value="2"/>
</dbReference>
<keyword evidence="6 10" id="KW-1015">Disulfide bond</keyword>
<proteinExistence type="predicted"/>
<evidence type="ECO:0000259" key="15">
    <source>
        <dbReference type="PROSITE" id="PS50025"/>
    </source>
</evidence>
<dbReference type="Gene3D" id="2.60.120.200">
    <property type="match status" value="3"/>
</dbReference>
<keyword evidence="21" id="KW-1185">Reference proteome</keyword>
<feature type="domain" description="Ig-like" evidence="18">
    <location>
        <begin position="2856"/>
        <end position="2939"/>
    </location>
</feature>
<dbReference type="GO" id="GO:0005911">
    <property type="term" value="C:cell-cell junction"/>
    <property type="evidence" value="ECO:0007669"/>
    <property type="project" value="UniProtKB-ARBA"/>
</dbReference>
<feature type="non-terminal residue" evidence="20">
    <location>
        <position position="1"/>
    </location>
</feature>
<dbReference type="PROSITE" id="PS50068">
    <property type="entry name" value="LDLRA_2"/>
    <property type="match status" value="15"/>
</dbReference>
<dbReference type="CDD" id="cd00112">
    <property type="entry name" value="LDLa"/>
    <property type="match status" value="15"/>
</dbReference>
<keyword evidence="3 10" id="KW-0245">EGF-like domain</keyword>
<evidence type="ECO:0000256" key="10">
    <source>
        <dbReference type="PROSITE-ProRule" id="PRU00076"/>
    </source>
</evidence>
<dbReference type="CDD" id="cd00054">
    <property type="entry name" value="EGF_CA"/>
    <property type="match status" value="3"/>
</dbReference>
<dbReference type="InterPro" id="IPR001791">
    <property type="entry name" value="Laminin_G"/>
</dbReference>
<feature type="domain" description="Ig-like" evidence="18">
    <location>
        <begin position="981"/>
        <end position="1055"/>
    </location>
</feature>
<dbReference type="Pfam" id="PF00053">
    <property type="entry name" value="EGF_laminin"/>
    <property type="match status" value="6"/>
</dbReference>
<dbReference type="SMART" id="SM00181">
    <property type="entry name" value="EGF"/>
    <property type="match status" value="8"/>
</dbReference>
<keyword evidence="9" id="KW-0393">Immunoglobulin domain</keyword>
<dbReference type="InterPro" id="IPR013320">
    <property type="entry name" value="ConA-like_dom_sf"/>
</dbReference>
<dbReference type="PROSITE" id="PS01186">
    <property type="entry name" value="EGF_2"/>
    <property type="match status" value="3"/>
</dbReference>
<dbReference type="GO" id="GO:0050769">
    <property type="term" value="P:positive regulation of neurogenesis"/>
    <property type="evidence" value="ECO:0007669"/>
    <property type="project" value="UniProtKB-ARBA"/>
</dbReference>
<evidence type="ECO:0000313" key="20">
    <source>
        <dbReference type="EMBL" id="CAH1394851.1"/>
    </source>
</evidence>
<accession>A0A9P0EID5</accession>
<feature type="disulfide bond" evidence="12">
    <location>
        <begin position="3053"/>
        <end position="3068"/>
    </location>
</feature>
<dbReference type="Pfam" id="PF13927">
    <property type="entry name" value="Ig_3"/>
    <property type="match status" value="8"/>
</dbReference>
<feature type="domain" description="Ig-like" evidence="18">
    <location>
        <begin position="2660"/>
        <end position="2747"/>
    </location>
</feature>
<feature type="compositionally biased region" description="Low complexity" evidence="14">
    <location>
        <begin position="262"/>
        <end position="280"/>
    </location>
</feature>
<dbReference type="PANTHER" id="PTHR12231:SF253">
    <property type="entry name" value="DPR-INTERACTING PROTEIN ETA, ISOFORM B-RELATED"/>
    <property type="match status" value="1"/>
</dbReference>
<dbReference type="InterPro" id="IPR000742">
    <property type="entry name" value="EGF"/>
</dbReference>
<feature type="disulfide bond" evidence="12">
    <location>
        <begin position="609"/>
        <end position="624"/>
    </location>
</feature>
<evidence type="ECO:0000256" key="12">
    <source>
        <dbReference type="PROSITE-ProRule" id="PRU00124"/>
    </source>
</evidence>
<reference evidence="20" key="1">
    <citation type="submission" date="2022-01" db="EMBL/GenBank/DDBJ databases">
        <authorList>
            <person name="King R."/>
        </authorList>
    </citation>
    <scope>NUCLEOTIDE SEQUENCE</scope>
</reference>
<feature type="domain" description="EGF-like" evidence="16">
    <location>
        <begin position="3744"/>
        <end position="3781"/>
    </location>
</feature>
<dbReference type="InterPro" id="IPR036179">
    <property type="entry name" value="Ig-like_dom_sf"/>
</dbReference>
<dbReference type="Gene3D" id="4.10.400.10">
    <property type="entry name" value="Low-density Lipoprotein Receptor"/>
    <property type="match status" value="13"/>
</dbReference>
<dbReference type="SUPFAM" id="SSF49899">
    <property type="entry name" value="Concanavalin A-like lectins/glucanases"/>
    <property type="match status" value="3"/>
</dbReference>